<dbReference type="InterPro" id="IPR050706">
    <property type="entry name" value="Cyclic-di-GMP_PDE-like"/>
</dbReference>
<dbReference type="AlphaFoldDB" id="A0A433JCB7"/>
<evidence type="ECO:0000313" key="3">
    <source>
        <dbReference type="Proteomes" id="UP000280346"/>
    </source>
</evidence>
<evidence type="ECO:0000259" key="1">
    <source>
        <dbReference type="PROSITE" id="PS50883"/>
    </source>
</evidence>
<dbReference type="RefSeq" id="WP_126996192.1">
    <property type="nucleotide sequence ID" value="NZ_JBNPXW010000007.1"/>
</dbReference>
<dbReference type="GO" id="GO:0071111">
    <property type="term" value="F:cyclic-guanylate-specific phosphodiesterase activity"/>
    <property type="evidence" value="ECO:0007669"/>
    <property type="project" value="InterPro"/>
</dbReference>
<organism evidence="2 3">
    <name type="scientific">Azospirillum doebereinerae</name>
    <dbReference type="NCBI Taxonomy" id="92933"/>
    <lineage>
        <taxon>Bacteria</taxon>
        <taxon>Pseudomonadati</taxon>
        <taxon>Pseudomonadota</taxon>
        <taxon>Alphaproteobacteria</taxon>
        <taxon>Rhodospirillales</taxon>
        <taxon>Azospirillaceae</taxon>
        <taxon>Azospirillum</taxon>
    </lineage>
</organism>
<dbReference type="PANTHER" id="PTHR33121">
    <property type="entry name" value="CYCLIC DI-GMP PHOSPHODIESTERASE PDEF"/>
    <property type="match status" value="1"/>
</dbReference>
<name>A0A433JCB7_9PROT</name>
<protein>
    <submittedName>
        <fullName evidence="2">EAL domain-containing protein</fullName>
    </submittedName>
</protein>
<dbReference type="PROSITE" id="PS50883">
    <property type="entry name" value="EAL"/>
    <property type="match status" value="1"/>
</dbReference>
<keyword evidence="3" id="KW-1185">Reference proteome</keyword>
<dbReference type="InterPro" id="IPR001633">
    <property type="entry name" value="EAL_dom"/>
</dbReference>
<dbReference type="OrthoDB" id="7251575at2"/>
<feature type="domain" description="EAL" evidence="1">
    <location>
        <begin position="18"/>
        <end position="272"/>
    </location>
</feature>
<gene>
    <name evidence="2" type="ORF">EJ913_07035</name>
</gene>
<sequence length="278" mass="29882">MAAEKTVAQGGGTAALTDEGFADRVRDAIAQDELSLAYQPQADVATGRLTGFEALARWRLGDGTMIPPDVFVPMAETGEAIHVLGEWALRTACAAAAGWMNAGLTDAPVAVNLSPRQLDDPAFARTVLRILAETGLPAANLKLELTETALYDHNAQARETLMQLRGAGVRLVLDDFGTGYSSLALLRRVPVESLKIDKQFTQAMVEDRDAAAIVQAIVALAHALGLSVVAEGVETPEQRLFLQAYRCDRLQGYWLARPLPAGEVPDFIQRNAVPPPER</sequence>
<comment type="caution">
    <text evidence="2">The sequence shown here is derived from an EMBL/GenBank/DDBJ whole genome shotgun (WGS) entry which is preliminary data.</text>
</comment>
<dbReference type="InterPro" id="IPR035919">
    <property type="entry name" value="EAL_sf"/>
</dbReference>
<dbReference type="SMART" id="SM00052">
    <property type="entry name" value="EAL"/>
    <property type="match status" value="1"/>
</dbReference>
<proteinExistence type="predicted"/>
<accession>A0A433JCB7</accession>
<dbReference type="PANTHER" id="PTHR33121:SF79">
    <property type="entry name" value="CYCLIC DI-GMP PHOSPHODIESTERASE PDED-RELATED"/>
    <property type="match status" value="1"/>
</dbReference>
<reference evidence="2 3" key="1">
    <citation type="submission" date="2018-12" db="EMBL/GenBank/DDBJ databases">
        <authorList>
            <person name="Yang Y."/>
        </authorList>
    </citation>
    <scope>NUCLEOTIDE SEQUENCE [LARGE SCALE GENOMIC DNA]</scope>
    <source>
        <strain evidence="2 3">GSF71</strain>
    </source>
</reference>
<evidence type="ECO:0000313" key="2">
    <source>
        <dbReference type="EMBL" id="RUQ74111.1"/>
    </source>
</evidence>
<dbReference type="EMBL" id="RZIJ01000004">
    <property type="protein sequence ID" value="RUQ74111.1"/>
    <property type="molecule type" value="Genomic_DNA"/>
</dbReference>
<dbReference type="Pfam" id="PF00563">
    <property type="entry name" value="EAL"/>
    <property type="match status" value="1"/>
</dbReference>
<dbReference type="Proteomes" id="UP000280346">
    <property type="component" value="Unassembled WGS sequence"/>
</dbReference>
<dbReference type="CDD" id="cd01948">
    <property type="entry name" value="EAL"/>
    <property type="match status" value="1"/>
</dbReference>
<dbReference type="SUPFAM" id="SSF141868">
    <property type="entry name" value="EAL domain-like"/>
    <property type="match status" value="1"/>
</dbReference>
<dbReference type="Gene3D" id="3.20.20.450">
    <property type="entry name" value="EAL domain"/>
    <property type="match status" value="1"/>
</dbReference>